<dbReference type="InterPro" id="IPR003333">
    <property type="entry name" value="CMAS"/>
</dbReference>
<dbReference type="InterPro" id="IPR020803">
    <property type="entry name" value="MeTfrase_dom"/>
</dbReference>
<proteinExistence type="inferred from homology"/>
<dbReference type="GO" id="GO:0032259">
    <property type="term" value="P:methylation"/>
    <property type="evidence" value="ECO:0007669"/>
    <property type="project" value="UniProtKB-KW"/>
</dbReference>
<keyword evidence="9" id="KW-1185">Reference proteome</keyword>
<feature type="active site" evidence="6">
    <location>
        <position position="384"/>
    </location>
</feature>
<keyword evidence="4" id="KW-0949">S-adenosyl-L-methionine</keyword>
<dbReference type="EMBL" id="CP012402">
    <property type="protein sequence ID" value="ALG73238.1"/>
    <property type="molecule type" value="Genomic_DNA"/>
</dbReference>
<dbReference type="KEGG" id="ati:AL072_19135"/>
<dbReference type="GO" id="GO:0008610">
    <property type="term" value="P:lipid biosynthetic process"/>
    <property type="evidence" value="ECO:0007669"/>
    <property type="project" value="InterPro"/>
</dbReference>
<evidence type="ECO:0000256" key="4">
    <source>
        <dbReference type="ARBA" id="ARBA00022691"/>
    </source>
</evidence>
<accession>A0AAC8ZV44</accession>
<dbReference type="CDD" id="cd02440">
    <property type="entry name" value="AdoMet_MTases"/>
    <property type="match status" value="1"/>
</dbReference>
<comment type="similarity">
    <text evidence="1">Belongs to the CFA/CMAS family.</text>
</comment>
<dbReference type="Proteomes" id="UP000069935">
    <property type="component" value="Chromosome 2"/>
</dbReference>
<dbReference type="InterPro" id="IPR050723">
    <property type="entry name" value="CFA/CMAS"/>
</dbReference>
<dbReference type="InterPro" id="IPR029063">
    <property type="entry name" value="SAM-dependent_MTases_sf"/>
</dbReference>
<name>A0AAC8ZV44_9PROT</name>
<dbReference type="PIRSF" id="PIRSF003085">
    <property type="entry name" value="CMAS"/>
    <property type="match status" value="1"/>
</dbReference>
<dbReference type="PANTHER" id="PTHR43667">
    <property type="entry name" value="CYCLOPROPANE-FATTY-ACYL-PHOSPHOLIPID SYNTHASE"/>
    <property type="match status" value="1"/>
</dbReference>
<dbReference type="SMART" id="SM00828">
    <property type="entry name" value="PKS_MT"/>
    <property type="match status" value="1"/>
</dbReference>
<keyword evidence="3" id="KW-0808">Transferase</keyword>
<sequence>MTGRDLWTGALLGLATRLRHGELSLRLPDGRLLRFGDPAGGDPSGGDPAGGLRADLALTDPAAARRLLLGGDIGLAEAYGDGLWHSTDLPALIELAIRNEAELRGGLDGSALAAAANRLFHRSRANSRGGSRRNIAFHYDLGNDFYRLWLDPGMTYSSALYEHADQSLEDAQEAKIRRAADLLEVQPGDRVLEIGCGWGGMAEHLAGRHGASVVGLTLSSEQLAFARGRVAAAGLAGAVDLRLQDYRDAGGTFDRIVSIEMIEAVGEAHWPRYFATLRDRLAPGGAAVVQAITIEDARFPSYRRNCDFIQRHIFPGGLLPCPSALRAQAERAGLVVEHAEMFGPSYARTCAEWRRRFLAAGPKVAAQGFDERFQRLWDYYLAYCEAGFRAGTIDVGLWRFRRP</sequence>
<evidence type="ECO:0000313" key="8">
    <source>
        <dbReference type="EMBL" id="ALG73238.1"/>
    </source>
</evidence>
<evidence type="ECO:0000256" key="2">
    <source>
        <dbReference type="ARBA" id="ARBA00022603"/>
    </source>
</evidence>
<evidence type="ECO:0000256" key="6">
    <source>
        <dbReference type="PIRSR" id="PIRSR003085-1"/>
    </source>
</evidence>
<dbReference type="Pfam" id="PF02353">
    <property type="entry name" value="CMAS"/>
    <property type="match status" value="1"/>
</dbReference>
<evidence type="ECO:0000313" key="9">
    <source>
        <dbReference type="Proteomes" id="UP000069935"/>
    </source>
</evidence>
<reference evidence="8 9" key="2">
    <citation type="journal article" date="2016" name="Genome Announc.">
        <title>Complete Genome Sequence of a Strain of Azospirillum thiophilum Isolated from a Sulfide Spring.</title>
        <authorList>
            <person name="Fomenkov A."/>
            <person name="Vincze T."/>
            <person name="Grabovich M."/>
            <person name="Anton B.P."/>
            <person name="Dubinina G."/>
            <person name="Orlova M."/>
            <person name="Belousova E."/>
            <person name="Roberts R.J."/>
        </authorList>
    </citation>
    <scope>NUCLEOTIDE SEQUENCE [LARGE SCALE GENOMIC DNA]</scope>
    <source>
        <strain evidence="8 9">BV-S</strain>
    </source>
</reference>
<dbReference type="AlphaFoldDB" id="A0AAC8ZV44"/>
<protein>
    <submittedName>
        <fullName evidence="8">Cyclopropane-fatty-acyl-phospholipid synthase</fullName>
    </submittedName>
</protein>
<organism evidence="8 9">
    <name type="scientific">Azospirillum thiophilum</name>
    <dbReference type="NCBI Taxonomy" id="528244"/>
    <lineage>
        <taxon>Bacteria</taxon>
        <taxon>Pseudomonadati</taxon>
        <taxon>Pseudomonadota</taxon>
        <taxon>Alphaproteobacteria</taxon>
        <taxon>Rhodospirillales</taxon>
        <taxon>Azospirillaceae</taxon>
        <taxon>Azospirillum</taxon>
    </lineage>
</organism>
<keyword evidence="2" id="KW-0489">Methyltransferase</keyword>
<reference evidence="9" key="1">
    <citation type="submission" date="2015-08" db="EMBL/GenBank/DDBJ databases">
        <title>Complete Genome Sequence of Azospirillum thiophilum BV-S.</title>
        <authorList>
            <person name="Fomenkov A."/>
            <person name="Vincze T."/>
            <person name="Grabovich M."/>
            <person name="Dubinina G."/>
            <person name="Orlova M."/>
            <person name="Belousova E."/>
            <person name="Roberts R.J."/>
        </authorList>
    </citation>
    <scope>NUCLEOTIDE SEQUENCE [LARGE SCALE GENOMIC DNA]</scope>
    <source>
        <strain evidence="9">BV-S</strain>
    </source>
</reference>
<evidence type="ECO:0000256" key="3">
    <source>
        <dbReference type="ARBA" id="ARBA00022679"/>
    </source>
</evidence>
<evidence type="ECO:0000259" key="7">
    <source>
        <dbReference type="SMART" id="SM00828"/>
    </source>
</evidence>
<feature type="domain" description="Polyketide synthase-like methyltransferase" evidence="7">
    <location>
        <begin position="182"/>
        <end position="362"/>
    </location>
</feature>
<dbReference type="GO" id="GO:0008168">
    <property type="term" value="F:methyltransferase activity"/>
    <property type="evidence" value="ECO:0007669"/>
    <property type="project" value="UniProtKB-KW"/>
</dbReference>
<evidence type="ECO:0000256" key="5">
    <source>
        <dbReference type="ARBA" id="ARBA00023098"/>
    </source>
</evidence>
<evidence type="ECO:0000256" key="1">
    <source>
        <dbReference type="ARBA" id="ARBA00010815"/>
    </source>
</evidence>
<dbReference type="SUPFAM" id="SSF53335">
    <property type="entry name" value="S-adenosyl-L-methionine-dependent methyltransferases"/>
    <property type="match status" value="1"/>
</dbReference>
<dbReference type="PANTHER" id="PTHR43667:SF2">
    <property type="entry name" value="FATTY ACID C-METHYL TRANSFERASE"/>
    <property type="match status" value="1"/>
</dbReference>
<gene>
    <name evidence="8" type="ORF">AL072_19135</name>
</gene>
<dbReference type="Gene3D" id="3.40.50.150">
    <property type="entry name" value="Vaccinia Virus protein VP39"/>
    <property type="match status" value="1"/>
</dbReference>
<keyword evidence="5" id="KW-0443">Lipid metabolism</keyword>